<sequence>MTPAVTFAKRQKLAFELLEYQHDANASSYGMEAVEKLQLPAESVFKTLVVETDQGQLVVAIIPVSEKLSLKLIAKAAKAKKAVMADPEKVQRTTGYVLGGVSPLGQKKRLPTFIDSSAEQQAKVYVSAGRRGLEIGIAPQDLKKSLNAGFSALIA</sequence>
<evidence type="ECO:0000256" key="1">
    <source>
        <dbReference type="ARBA" id="ARBA00009798"/>
    </source>
</evidence>
<dbReference type="EC" id="4.2.-.-" evidence="4"/>
<evidence type="ECO:0000313" key="7">
    <source>
        <dbReference type="Proteomes" id="UP000256899"/>
    </source>
</evidence>
<keyword evidence="3 4" id="KW-0456">Lyase</keyword>
<dbReference type="SUPFAM" id="SSF55826">
    <property type="entry name" value="YbaK/ProRS associated domain"/>
    <property type="match status" value="1"/>
</dbReference>
<dbReference type="GO" id="GO:0002161">
    <property type="term" value="F:aminoacyl-tRNA deacylase activity"/>
    <property type="evidence" value="ECO:0007669"/>
    <property type="project" value="InterPro"/>
</dbReference>
<protein>
    <recommendedName>
        <fullName evidence="4">Cys-tRNA(Pro)/Cys-tRNA(Cys) deacylase</fullName>
        <ecNumber evidence="4">4.2.-.-</ecNumber>
    </recommendedName>
</protein>
<comment type="similarity">
    <text evidence="1 4">Belongs to the prolyl-tRNA editing family. YbaK/EbsC subfamily.</text>
</comment>
<evidence type="ECO:0000256" key="3">
    <source>
        <dbReference type="ARBA" id="ARBA00023239"/>
    </source>
</evidence>
<dbReference type="RefSeq" id="WP_116015433.1">
    <property type="nucleotide sequence ID" value="NZ_QUOT01000001.1"/>
</dbReference>
<dbReference type="AlphaFoldDB" id="A0A3E0U1S2"/>
<reference evidence="7" key="1">
    <citation type="submission" date="2018-08" db="EMBL/GenBank/DDBJ databases">
        <title>Thalassotalea euphylliae genome.</title>
        <authorList>
            <person name="Summers S."/>
            <person name="Rice S.A."/>
            <person name="Freckelton M.L."/>
            <person name="Nedved B.T."/>
            <person name="Hadfield M.G."/>
        </authorList>
    </citation>
    <scope>NUCLEOTIDE SEQUENCE [LARGE SCALE GENOMIC DNA]</scope>
    <source>
        <strain evidence="7">H3</strain>
    </source>
</reference>
<dbReference type="Pfam" id="PF04073">
    <property type="entry name" value="tRNA_edit"/>
    <property type="match status" value="1"/>
</dbReference>
<dbReference type="CDD" id="cd00002">
    <property type="entry name" value="YbaK_deacylase"/>
    <property type="match status" value="1"/>
</dbReference>
<keyword evidence="2 4" id="KW-0648">Protein biosynthesis</keyword>
<proteinExistence type="inferred from homology"/>
<dbReference type="Gene3D" id="3.90.960.10">
    <property type="entry name" value="YbaK/aminoacyl-tRNA synthetase-associated domain"/>
    <property type="match status" value="1"/>
</dbReference>
<name>A0A3E0U1S2_9GAMM</name>
<feature type="domain" description="YbaK/aminoacyl-tRNA synthetase-associated" evidence="5">
    <location>
        <begin position="32"/>
        <end position="144"/>
    </location>
</feature>
<dbReference type="PANTHER" id="PTHR30411:SF0">
    <property type="entry name" value="CYS-TRNA(PRO)_CYS-TRNA(CYS) DEACYLASE YBAK"/>
    <property type="match status" value="1"/>
</dbReference>
<dbReference type="GO" id="GO:0016829">
    <property type="term" value="F:lyase activity"/>
    <property type="evidence" value="ECO:0007669"/>
    <property type="project" value="UniProtKB-KW"/>
</dbReference>
<organism evidence="6 7">
    <name type="scientific">Thalassotalea euphylliae</name>
    <dbReference type="NCBI Taxonomy" id="1655234"/>
    <lineage>
        <taxon>Bacteria</taxon>
        <taxon>Pseudomonadati</taxon>
        <taxon>Pseudomonadota</taxon>
        <taxon>Gammaproteobacteria</taxon>
        <taxon>Alteromonadales</taxon>
        <taxon>Colwelliaceae</taxon>
        <taxon>Thalassotalea</taxon>
    </lineage>
</organism>
<dbReference type="Proteomes" id="UP000256899">
    <property type="component" value="Unassembled WGS sequence"/>
</dbReference>
<evidence type="ECO:0000259" key="5">
    <source>
        <dbReference type="Pfam" id="PF04073"/>
    </source>
</evidence>
<evidence type="ECO:0000256" key="2">
    <source>
        <dbReference type="ARBA" id="ARBA00022917"/>
    </source>
</evidence>
<dbReference type="InterPro" id="IPR007214">
    <property type="entry name" value="YbaK/aa-tRNA-synth-assoc-dom"/>
</dbReference>
<dbReference type="EMBL" id="QUOT01000001">
    <property type="protein sequence ID" value="REL30921.1"/>
    <property type="molecule type" value="Genomic_DNA"/>
</dbReference>
<dbReference type="InterPro" id="IPR036754">
    <property type="entry name" value="YbaK/aa-tRNA-synt-asso_dom_sf"/>
</dbReference>
<dbReference type="NCBIfam" id="TIGR00011">
    <property type="entry name" value="YbaK_EbsC"/>
    <property type="match status" value="1"/>
</dbReference>
<keyword evidence="7" id="KW-1185">Reference proteome</keyword>
<dbReference type="InterPro" id="IPR004369">
    <property type="entry name" value="Prolyl-tRNA_editing_YbaK/EbsC"/>
</dbReference>
<dbReference type="PANTHER" id="PTHR30411">
    <property type="entry name" value="CYTOPLASMIC PROTEIN"/>
    <property type="match status" value="1"/>
</dbReference>
<gene>
    <name evidence="6" type="primary">ybaK</name>
    <name evidence="6" type="ORF">DXX94_09425</name>
</gene>
<dbReference type="PIRSF" id="PIRSF006181">
    <property type="entry name" value="EbsC_YbaK"/>
    <property type="match status" value="1"/>
</dbReference>
<evidence type="ECO:0000256" key="4">
    <source>
        <dbReference type="PIRNR" id="PIRNR006181"/>
    </source>
</evidence>
<evidence type="ECO:0000313" key="6">
    <source>
        <dbReference type="EMBL" id="REL30921.1"/>
    </source>
</evidence>
<comment type="caution">
    <text evidence="6">The sequence shown here is derived from an EMBL/GenBank/DDBJ whole genome shotgun (WGS) entry which is preliminary data.</text>
</comment>
<dbReference type="GO" id="GO:0006412">
    <property type="term" value="P:translation"/>
    <property type="evidence" value="ECO:0007669"/>
    <property type="project" value="UniProtKB-KW"/>
</dbReference>
<accession>A0A3E0U1S2</accession>